<feature type="region of interest" description="Disordered" evidence="1">
    <location>
        <begin position="191"/>
        <end position="212"/>
    </location>
</feature>
<dbReference type="InterPro" id="IPR012470">
    <property type="entry name" value="Pup1-like"/>
</dbReference>
<feature type="transmembrane region" description="Helical" evidence="2">
    <location>
        <begin position="47"/>
        <end position="69"/>
    </location>
</feature>
<protein>
    <submittedName>
        <fullName evidence="3">Uncharacterized protein</fullName>
    </submittedName>
</protein>
<dbReference type="VEuPathDB" id="FungiDB:LELG_03912"/>
<accession>A5E2S5</accession>
<keyword evidence="2" id="KW-1133">Transmembrane helix</keyword>
<sequence length="311" mass="35340">MSSNTPSMDVLRLRLTPEQFEKCVKFYEADNQLTTEDRLKMRDELQLIIVGHRLVSYGAGMVGFLAPTIYYRFILKKIPNKISFVQKPFLSFILGLTNMLIYSSISRKKGLENKLQSGALNERQANAWRNMDWFNAPTFYAYYSKTAIDPKFKLKDPRLSGSETDVGSRLGAVNNLPQQLQLQLQSQLQLQHGQNGTKAETNQPTYVSSSSNNDPFATNWGLNDNQNLSLWDRIRLEHGFDITRDSLALPLKSEGNNNAYNTTDSTRINSVNGAINSLAYDRVQSSNVEQDYDNSSKSLTQSAWDKLRNQK</sequence>
<dbReference type="Proteomes" id="UP000001996">
    <property type="component" value="Unassembled WGS sequence"/>
</dbReference>
<dbReference type="InParanoid" id="A5E2S5"/>
<dbReference type="KEGG" id="lel:PVL30_004736"/>
<feature type="region of interest" description="Disordered" evidence="1">
    <location>
        <begin position="286"/>
        <end position="311"/>
    </location>
</feature>
<dbReference type="eggNOG" id="ENOG502S01E">
    <property type="taxonomic scope" value="Eukaryota"/>
</dbReference>
<dbReference type="OrthoDB" id="4010386at2759"/>
<dbReference type="AlphaFoldDB" id="A5E2S5"/>
<keyword evidence="4" id="KW-1185">Reference proteome</keyword>
<evidence type="ECO:0000313" key="4">
    <source>
        <dbReference type="Proteomes" id="UP000001996"/>
    </source>
</evidence>
<feature type="transmembrane region" description="Helical" evidence="2">
    <location>
        <begin position="89"/>
        <end position="105"/>
    </location>
</feature>
<name>A5E2S5_LODEL</name>
<evidence type="ECO:0000256" key="1">
    <source>
        <dbReference type="SAM" id="MobiDB-lite"/>
    </source>
</evidence>
<dbReference type="HOGENOM" id="CLU_087023_0_0_1"/>
<feature type="compositionally biased region" description="Polar residues" evidence="1">
    <location>
        <begin position="192"/>
        <end position="212"/>
    </location>
</feature>
<keyword evidence="2" id="KW-0472">Membrane</keyword>
<feature type="compositionally biased region" description="Polar residues" evidence="1">
    <location>
        <begin position="286"/>
        <end position="303"/>
    </location>
</feature>
<organism evidence="3 4">
    <name type="scientific">Lodderomyces elongisporus (strain ATCC 11503 / CBS 2605 / JCM 1781 / NBRC 1676 / NRRL YB-4239)</name>
    <name type="common">Yeast</name>
    <name type="synonym">Saccharomyces elongisporus</name>
    <dbReference type="NCBI Taxonomy" id="379508"/>
    <lineage>
        <taxon>Eukaryota</taxon>
        <taxon>Fungi</taxon>
        <taxon>Dikarya</taxon>
        <taxon>Ascomycota</taxon>
        <taxon>Saccharomycotina</taxon>
        <taxon>Pichiomycetes</taxon>
        <taxon>Debaryomycetaceae</taxon>
        <taxon>Candida/Lodderomyces clade</taxon>
        <taxon>Lodderomyces</taxon>
    </lineage>
</organism>
<evidence type="ECO:0000313" key="3">
    <source>
        <dbReference type="EMBL" id="EDK45733.1"/>
    </source>
</evidence>
<dbReference type="EMBL" id="CH981528">
    <property type="protein sequence ID" value="EDK45733.1"/>
    <property type="molecule type" value="Genomic_DNA"/>
</dbReference>
<dbReference type="Pfam" id="PF07954">
    <property type="entry name" value="DUF1689"/>
    <property type="match status" value="1"/>
</dbReference>
<reference evidence="3 4" key="1">
    <citation type="journal article" date="2009" name="Nature">
        <title>Evolution of pathogenicity and sexual reproduction in eight Candida genomes.</title>
        <authorList>
            <person name="Butler G."/>
            <person name="Rasmussen M.D."/>
            <person name="Lin M.F."/>
            <person name="Santos M.A."/>
            <person name="Sakthikumar S."/>
            <person name="Munro C.A."/>
            <person name="Rheinbay E."/>
            <person name="Grabherr M."/>
            <person name="Forche A."/>
            <person name="Reedy J.L."/>
            <person name="Agrafioti I."/>
            <person name="Arnaud M.B."/>
            <person name="Bates S."/>
            <person name="Brown A.J."/>
            <person name="Brunke S."/>
            <person name="Costanzo M.C."/>
            <person name="Fitzpatrick D.A."/>
            <person name="de Groot P.W."/>
            <person name="Harris D."/>
            <person name="Hoyer L.L."/>
            <person name="Hube B."/>
            <person name="Klis F.M."/>
            <person name="Kodira C."/>
            <person name="Lennard N."/>
            <person name="Logue M.E."/>
            <person name="Martin R."/>
            <person name="Neiman A.M."/>
            <person name="Nikolaou E."/>
            <person name="Quail M.A."/>
            <person name="Quinn J."/>
            <person name="Santos M.C."/>
            <person name="Schmitzberger F.F."/>
            <person name="Sherlock G."/>
            <person name="Shah P."/>
            <person name="Silverstein K.A."/>
            <person name="Skrzypek M.S."/>
            <person name="Soll D."/>
            <person name="Staggs R."/>
            <person name="Stansfield I."/>
            <person name="Stumpf M.P."/>
            <person name="Sudbery P.E."/>
            <person name="Srikantha T."/>
            <person name="Zeng Q."/>
            <person name="Berman J."/>
            <person name="Berriman M."/>
            <person name="Heitman J."/>
            <person name="Gow N.A."/>
            <person name="Lorenz M.C."/>
            <person name="Birren B.W."/>
            <person name="Kellis M."/>
            <person name="Cuomo C.A."/>
        </authorList>
    </citation>
    <scope>NUCLEOTIDE SEQUENCE [LARGE SCALE GENOMIC DNA]</scope>
    <source>
        <strain evidence="4">ATCC 11503 / BCRC 21390 / CBS 2605 / JCM 1781 / NBRC 1676 / NRRL YB-4239</strain>
    </source>
</reference>
<proteinExistence type="predicted"/>
<dbReference type="GeneID" id="5232006"/>
<gene>
    <name evidence="3" type="ORF">LELG_03912</name>
</gene>
<evidence type="ECO:0000256" key="2">
    <source>
        <dbReference type="SAM" id="Phobius"/>
    </source>
</evidence>
<keyword evidence="2" id="KW-0812">Transmembrane</keyword>